<comment type="function">
    <text evidence="9">Stores iron in a soluble, non-toxic, readily available form. Important for iron homeostasis. Iron is taken up in the ferrous form and deposited as ferric hydroxides after oxidation.</text>
</comment>
<dbReference type="PANTHER" id="PTHR11431:SF75">
    <property type="entry name" value="FERRITIN"/>
    <property type="match status" value="1"/>
</dbReference>
<feature type="binding site" evidence="8">
    <location>
        <position position="136"/>
    </location>
    <ligand>
        <name>Fe cation</name>
        <dbReference type="ChEBI" id="CHEBI:24875"/>
        <label>1</label>
    </ligand>
</feature>
<evidence type="ECO:0000256" key="9">
    <source>
        <dbReference type="RuleBase" id="RU361145"/>
    </source>
</evidence>
<dbReference type="Gene3D" id="1.20.1260.10">
    <property type="match status" value="1"/>
</dbReference>
<evidence type="ECO:0000259" key="10">
    <source>
        <dbReference type="PROSITE" id="PS50905"/>
    </source>
</evidence>
<keyword evidence="5 8" id="KW-0408">Iron</keyword>
<sequence length="173" mass="20070">MSQVRQNFSEECEAGINRQINLELYASYTYQSMAFYFDRDDVALPAFFRFFKHQADEERQHAEKLMKYQNMRGGRIVLQDIKKPETNDWSGCLNAMRVALQLEKNVNQALLDLHQVSDNCGDAQMSDFLDGFLDEQVDSIQQIAKFVKQIRGVGEGLGEYLFDKHTLQKLDLD</sequence>
<dbReference type="CDD" id="cd01056">
    <property type="entry name" value="Euk_Ferritin"/>
    <property type="match status" value="1"/>
</dbReference>
<comment type="catalytic activity">
    <reaction evidence="7 9">
        <text>4 Fe(2+) + O2 + 4 H(+) = 4 Fe(3+) + 2 H2O</text>
        <dbReference type="Rhea" id="RHEA:11148"/>
        <dbReference type="ChEBI" id="CHEBI:15377"/>
        <dbReference type="ChEBI" id="CHEBI:15378"/>
        <dbReference type="ChEBI" id="CHEBI:15379"/>
        <dbReference type="ChEBI" id="CHEBI:29033"/>
        <dbReference type="ChEBI" id="CHEBI:29034"/>
        <dbReference type="EC" id="1.16.3.1"/>
    </reaction>
</comment>
<keyword evidence="3 8" id="KW-0479">Metal-binding</keyword>
<dbReference type="SUPFAM" id="SSF47240">
    <property type="entry name" value="Ferritin-like"/>
    <property type="match status" value="1"/>
</dbReference>
<organism evidence="11 12">
    <name type="scientific">Elysia chlorotica</name>
    <name type="common">Eastern emerald elysia</name>
    <name type="synonym">Sea slug</name>
    <dbReference type="NCBI Taxonomy" id="188477"/>
    <lineage>
        <taxon>Eukaryota</taxon>
        <taxon>Metazoa</taxon>
        <taxon>Spiralia</taxon>
        <taxon>Lophotrochozoa</taxon>
        <taxon>Mollusca</taxon>
        <taxon>Gastropoda</taxon>
        <taxon>Heterobranchia</taxon>
        <taxon>Euthyneura</taxon>
        <taxon>Panpulmonata</taxon>
        <taxon>Sacoglossa</taxon>
        <taxon>Placobranchoidea</taxon>
        <taxon>Plakobranchidae</taxon>
        <taxon>Elysia</taxon>
    </lineage>
</organism>
<name>A0A3S1BGH4_ELYCH</name>
<proteinExistence type="inferred from homology"/>
<dbReference type="GO" id="GO:0006879">
    <property type="term" value="P:intracellular iron ion homeostasis"/>
    <property type="evidence" value="ECO:0007669"/>
    <property type="project" value="UniProtKB-KW"/>
</dbReference>
<comment type="function">
    <text evidence="6">Stores iron in a soluble, non-toxic, readily available form. Important for iron homeostasis. Has ferroxidase activity. Iron is taken up in the ferrous form and deposited as ferric hydroxides after oxidation.</text>
</comment>
<feature type="binding site" evidence="8">
    <location>
        <position position="23"/>
    </location>
    <ligand>
        <name>Fe cation</name>
        <dbReference type="ChEBI" id="CHEBI:24875"/>
        <label>1</label>
    </ligand>
</feature>
<dbReference type="FunFam" id="1.20.1260.10:FF:000002">
    <property type="entry name" value="Ferritin, mitochondrial"/>
    <property type="match status" value="1"/>
</dbReference>
<evidence type="ECO:0000313" key="12">
    <source>
        <dbReference type="Proteomes" id="UP000271974"/>
    </source>
</evidence>
<evidence type="ECO:0000256" key="3">
    <source>
        <dbReference type="ARBA" id="ARBA00022723"/>
    </source>
</evidence>
<dbReference type="EMBL" id="RQTK01000402">
    <property type="protein sequence ID" value="RUS80263.1"/>
    <property type="molecule type" value="Genomic_DNA"/>
</dbReference>
<dbReference type="GO" id="GO:0008198">
    <property type="term" value="F:ferrous iron binding"/>
    <property type="evidence" value="ECO:0007669"/>
    <property type="project" value="TreeGrafter"/>
</dbReference>
<dbReference type="GO" id="GO:0008199">
    <property type="term" value="F:ferric iron binding"/>
    <property type="evidence" value="ECO:0007669"/>
    <property type="project" value="InterPro"/>
</dbReference>
<dbReference type="Pfam" id="PF00210">
    <property type="entry name" value="Ferritin"/>
    <property type="match status" value="1"/>
</dbReference>
<keyword evidence="4 9" id="KW-0560">Oxidoreductase</keyword>
<comment type="caution">
    <text evidence="11">The sequence shown here is derived from an EMBL/GenBank/DDBJ whole genome shotgun (WGS) entry which is preliminary data.</text>
</comment>
<dbReference type="OrthoDB" id="186462at2759"/>
<dbReference type="PANTHER" id="PTHR11431">
    <property type="entry name" value="FERRITIN"/>
    <property type="match status" value="1"/>
</dbReference>
<dbReference type="PROSITE" id="PS50905">
    <property type="entry name" value="FERRITIN_LIKE"/>
    <property type="match status" value="1"/>
</dbReference>
<evidence type="ECO:0000256" key="1">
    <source>
        <dbReference type="ARBA" id="ARBA00007513"/>
    </source>
</evidence>
<dbReference type="InterPro" id="IPR008331">
    <property type="entry name" value="Ferritin_DPS_dom"/>
</dbReference>
<evidence type="ECO:0000256" key="8">
    <source>
        <dbReference type="PIRSR" id="PIRSR601519-1"/>
    </source>
</evidence>
<dbReference type="InterPro" id="IPR009078">
    <property type="entry name" value="Ferritin-like_SF"/>
</dbReference>
<feature type="binding site" evidence="8">
    <location>
        <position position="58"/>
    </location>
    <ligand>
        <name>Fe cation</name>
        <dbReference type="ChEBI" id="CHEBI:24875"/>
        <label>1</label>
    </ligand>
</feature>
<feature type="domain" description="Ferritin-like diiron" evidence="10">
    <location>
        <begin position="6"/>
        <end position="154"/>
    </location>
</feature>
<comment type="similarity">
    <text evidence="1 9">Belongs to the ferritin family.</text>
</comment>
<protein>
    <recommendedName>
        <fullName evidence="9">Ferritin</fullName>
        <ecNumber evidence="9">1.16.3.1</ecNumber>
    </recommendedName>
</protein>
<evidence type="ECO:0000256" key="7">
    <source>
        <dbReference type="ARBA" id="ARBA00047990"/>
    </source>
</evidence>
<feature type="binding site" evidence="8">
    <location>
        <position position="103"/>
    </location>
    <ligand>
        <name>Fe cation</name>
        <dbReference type="ChEBI" id="CHEBI:24875"/>
        <label>1</label>
    </ligand>
</feature>
<keyword evidence="12" id="KW-1185">Reference proteome</keyword>
<dbReference type="GO" id="GO:0005737">
    <property type="term" value="C:cytoplasm"/>
    <property type="evidence" value="ECO:0007669"/>
    <property type="project" value="TreeGrafter"/>
</dbReference>
<evidence type="ECO:0000313" key="11">
    <source>
        <dbReference type="EMBL" id="RUS80263.1"/>
    </source>
</evidence>
<dbReference type="InterPro" id="IPR009040">
    <property type="entry name" value="Ferritin-like_diiron"/>
</dbReference>
<dbReference type="InterPro" id="IPR001519">
    <property type="entry name" value="Ferritin"/>
</dbReference>
<evidence type="ECO:0000256" key="4">
    <source>
        <dbReference type="ARBA" id="ARBA00023002"/>
    </source>
</evidence>
<dbReference type="STRING" id="188477.A0A3S1BGH4"/>
<dbReference type="Proteomes" id="UP000271974">
    <property type="component" value="Unassembled WGS sequence"/>
</dbReference>
<evidence type="ECO:0000256" key="5">
    <source>
        <dbReference type="ARBA" id="ARBA00023004"/>
    </source>
</evidence>
<dbReference type="AlphaFoldDB" id="A0A3S1BGH4"/>
<feature type="binding site" evidence="8">
    <location>
        <position position="61"/>
    </location>
    <ligand>
        <name>Fe cation</name>
        <dbReference type="ChEBI" id="CHEBI:24875"/>
        <label>1</label>
    </ligand>
</feature>
<dbReference type="GO" id="GO:0004322">
    <property type="term" value="F:ferroxidase activity"/>
    <property type="evidence" value="ECO:0007669"/>
    <property type="project" value="UniProtKB-EC"/>
</dbReference>
<dbReference type="GO" id="GO:0006826">
    <property type="term" value="P:iron ion transport"/>
    <property type="evidence" value="ECO:0007669"/>
    <property type="project" value="InterPro"/>
</dbReference>
<evidence type="ECO:0000256" key="6">
    <source>
        <dbReference type="ARBA" id="ARBA00025111"/>
    </source>
</evidence>
<keyword evidence="2 9" id="KW-0409">Iron storage</keyword>
<reference evidence="11 12" key="1">
    <citation type="submission" date="2019-01" db="EMBL/GenBank/DDBJ databases">
        <title>A draft genome assembly of the solar-powered sea slug Elysia chlorotica.</title>
        <authorList>
            <person name="Cai H."/>
            <person name="Li Q."/>
            <person name="Fang X."/>
            <person name="Li J."/>
            <person name="Curtis N.E."/>
            <person name="Altenburger A."/>
            <person name="Shibata T."/>
            <person name="Feng M."/>
            <person name="Maeda T."/>
            <person name="Schwartz J.A."/>
            <person name="Shigenobu S."/>
            <person name="Lundholm N."/>
            <person name="Nishiyama T."/>
            <person name="Yang H."/>
            <person name="Hasebe M."/>
            <person name="Li S."/>
            <person name="Pierce S.K."/>
            <person name="Wang J."/>
        </authorList>
    </citation>
    <scope>NUCLEOTIDE SEQUENCE [LARGE SCALE GENOMIC DNA]</scope>
    <source>
        <strain evidence="11">EC2010</strain>
        <tissue evidence="11">Whole organism of an adult</tissue>
    </source>
</reference>
<gene>
    <name evidence="11" type="ORF">EGW08_011992</name>
</gene>
<dbReference type="InterPro" id="IPR012347">
    <property type="entry name" value="Ferritin-like"/>
</dbReference>
<accession>A0A3S1BGH4</accession>
<dbReference type="EC" id="1.16.3.1" evidence="9"/>
<evidence type="ECO:0000256" key="2">
    <source>
        <dbReference type="ARBA" id="ARBA00022434"/>
    </source>
</evidence>